<protein>
    <submittedName>
        <fullName evidence="2">ParB/RepB/Spo0J family partition protein</fullName>
    </submittedName>
</protein>
<keyword evidence="3" id="KW-1185">Reference proteome</keyword>
<dbReference type="EMBL" id="CP109527">
    <property type="protein sequence ID" value="WTY35541.1"/>
    <property type="molecule type" value="Genomic_DNA"/>
</dbReference>
<proteinExistence type="predicted"/>
<gene>
    <name evidence="2" type="ORF">OG308_30440</name>
</gene>
<evidence type="ECO:0000313" key="3">
    <source>
        <dbReference type="Proteomes" id="UP001621418"/>
    </source>
</evidence>
<keyword evidence="1" id="KW-0175">Coiled coil</keyword>
<feature type="coiled-coil region" evidence="1">
    <location>
        <begin position="404"/>
        <end position="452"/>
    </location>
</feature>
<name>A0ABZ1N6F3_9NOCA</name>
<evidence type="ECO:0000256" key="1">
    <source>
        <dbReference type="SAM" id="Coils"/>
    </source>
</evidence>
<sequence>MTAQDTIPPNGEEVRTMVKARLAEAQAGSDGGKVTVTWRNSQKHLDVISMPVNLLRLNPETHRIRAQRSVDPVRDQQLTANPWSPESQAYLRFLLSSKPSNPDQTDPDFITLTEELKESGQREPGIISPDGILVDGNTRCIALRDLGLQEILVGVLPGDTTWQDINAVELRLQLRKDKRRDYTYINRLIAIDEQLRNGRLADQVANDFNIKPKTLEGDQWVYAVVREAIERSADGDVRLRLIDFEEHQEKLRELWRDFDKAHKTDPDAAERLKESRLQAILLGHSKTTVRLIEQDFHDRYVEARLPVDLQTKQDSDSDSDEIAVPGLDVTVDDVSNTVKAAKALTDKLLRAKAITAPGAGATAAQTEAAEKTIRKAVDVFEVATHLAGKNDQLKKRQIAVPQRISDAAEDIQQCVAEYAQAKAQRALDEDALDDALLELRAQMQRLAKLAARGGNPPGEGVAWLLDIVRDRV</sequence>
<dbReference type="RefSeq" id="WP_405147834.1">
    <property type="nucleotide sequence ID" value="NZ_CP109527.1"/>
</dbReference>
<dbReference type="InterPro" id="IPR036086">
    <property type="entry name" value="ParB/Sulfiredoxin_sf"/>
</dbReference>
<dbReference type="Proteomes" id="UP001621418">
    <property type="component" value="Chromosome"/>
</dbReference>
<organism evidence="2 3">
    <name type="scientific">Nocardia salmonicida</name>
    <dbReference type="NCBI Taxonomy" id="53431"/>
    <lineage>
        <taxon>Bacteria</taxon>
        <taxon>Bacillati</taxon>
        <taxon>Actinomycetota</taxon>
        <taxon>Actinomycetes</taxon>
        <taxon>Mycobacteriales</taxon>
        <taxon>Nocardiaceae</taxon>
        <taxon>Nocardia</taxon>
    </lineage>
</organism>
<evidence type="ECO:0000313" key="2">
    <source>
        <dbReference type="EMBL" id="WTY35541.1"/>
    </source>
</evidence>
<accession>A0ABZ1N6F3</accession>
<reference evidence="2 3" key="1">
    <citation type="submission" date="2022-10" db="EMBL/GenBank/DDBJ databases">
        <title>The complete genomes of actinobacterial strains from the NBC collection.</title>
        <authorList>
            <person name="Joergensen T.S."/>
            <person name="Alvarez Arevalo M."/>
            <person name="Sterndorff E.B."/>
            <person name="Faurdal D."/>
            <person name="Vuksanovic O."/>
            <person name="Mourched A.-S."/>
            <person name="Charusanti P."/>
            <person name="Shaw S."/>
            <person name="Blin K."/>
            <person name="Weber T."/>
        </authorList>
    </citation>
    <scope>NUCLEOTIDE SEQUENCE [LARGE SCALE GENOMIC DNA]</scope>
    <source>
        <strain evidence="2 3">NBC_01413</strain>
    </source>
</reference>
<dbReference type="SUPFAM" id="SSF110849">
    <property type="entry name" value="ParB/Sulfiredoxin"/>
    <property type="match status" value="1"/>
</dbReference>